<sequence>MSPPAIRRLGRDDAAAFRDLRLTALRDHPDAFGAAFEEESACPIERFAERLEGGFVLGGGESGRLDGMAGVYVPKDLKARHKAHLWGIYVRPEARGTGLAQALILGCVEYARSVAEEVILGVATDNQAAVARYRSMGFEECGFEQRALKTGGRYYDEVLMAIRFV</sequence>
<dbReference type="Pfam" id="PF00583">
    <property type="entry name" value="Acetyltransf_1"/>
    <property type="match status" value="1"/>
</dbReference>
<name>A0A7V7U1S6_9HYPH</name>
<evidence type="ECO:0000313" key="4">
    <source>
        <dbReference type="EMBL" id="KAB0682613.1"/>
    </source>
</evidence>
<proteinExistence type="predicted"/>
<dbReference type="Gene3D" id="3.40.630.30">
    <property type="match status" value="1"/>
</dbReference>
<evidence type="ECO:0000256" key="1">
    <source>
        <dbReference type="ARBA" id="ARBA00022679"/>
    </source>
</evidence>
<organism evidence="4 5">
    <name type="scientific">Plantimonas leprariae</name>
    <dbReference type="NCBI Taxonomy" id="2615207"/>
    <lineage>
        <taxon>Bacteria</taxon>
        <taxon>Pseudomonadati</taxon>
        <taxon>Pseudomonadota</taxon>
        <taxon>Alphaproteobacteria</taxon>
        <taxon>Hyphomicrobiales</taxon>
        <taxon>Aurantimonadaceae</taxon>
        <taxon>Plantimonas</taxon>
    </lineage>
</organism>
<keyword evidence="5" id="KW-1185">Reference proteome</keyword>
<evidence type="ECO:0000259" key="3">
    <source>
        <dbReference type="PROSITE" id="PS51186"/>
    </source>
</evidence>
<dbReference type="SUPFAM" id="SSF55729">
    <property type="entry name" value="Acyl-CoA N-acyltransferases (Nat)"/>
    <property type="match status" value="1"/>
</dbReference>
<dbReference type="InterPro" id="IPR016181">
    <property type="entry name" value="Acyl_CoA_acyltransferase"/>
</dbReference>
<evidence type="ECO:0000313" key="5">
    <source>
        <dbReference type="Proteomes" id="UP000432089"/>
    </source>
</evidence>
<reference evidence="4 5" key="1">
    <citation type="submission" date="2019-09" db="EMBL/GenBank/DDBJ databases">
        <title>YIM 132180 draft genome.</title>
        <authorList>
            <person name="Zhang K."/>
        </authorList>
    </citation>
    <scope>NUCLEOTIDE SEQUENCE [LARGE SCALE GENOMIC DNA]</scope>
    <source>
        <strain evidence="4 5">YIM 132180</strain>
    </source>
</reference>
<comment type="caution">
    <text evidence="4">The sequence shown here is derived from an EMBL/GenBank/DDBJ whole genome shotgun (WGS) entry which is preliminary data.</text>
</comment>
<dbReference type="CDD" id="cd04301">
    <property type="entry name" value="NAT_SF"/>
    <property type="match status" value="1"/>
</dbReference>
<dbReference type="RefSeq" id="WP_150967585.1">
    <property type="nucleotide sequence ID" value="NZ_VZDO01000001.1"/>
</dbReference>
<dbReference type="PANTHER" id="PTHR43877">
    <property type="entry name" value="AMINOALKYLPHOSPHONATE N-ACETYLTRANSFERASE-RELATED-RELATED"/>
    <property type="match status" value="1"/>
</dbReference>
<accession>A0A7V7U1S6</accession>
<feature type="domain" description="N-acetyltransferase" evidence="3">
    <location>
        <begin position="4"/>
        <end position="165"/>
    </location>
</feature>
<dbReference type="GO" id="GO:0016747">
    <property type="term" value="F:acyltransferase activity, transferring groups other than amino-acyl groups"/>
    <property type="evidence" value="ECO:0007669"/>
    <property type="project" value="InterPro"/>
</dbReference>
<dbReference type="InterPro" id="IPR050832">
    <property type="entry name" value="Bact_Acetyltransf"/>
</dbReference>
<gene>
    <name evidence="4" type="ORF">F6X38_00525</name>
</gene>
<dbReference type="EMBL" id="VZDO01000001">
    <property type="protein sequence ID" value="KAB0682613.1"/>
    <property type="molecule type" value="Genomic_DNA"/>
</dbReference>
<dbReference type="InterPro" id="IPR000182">
    <property type="entry name" value="GNAT_dom"/>
</dbReference>
<dbReference type="PROSITE" id="PS51186">
    <property type="entry name" value="GNAT"/>
    <property type="match status" value="1"/>
</dbReference>
<dbReference type="AlphaFoldDB" id="A0A7V7U1S6"/>
<protein>
    <submittedName>
        <fullName evidence="4">GNAT family N-acetyltransferase</fullName>
    </submittedName>
</protein>
<keyword evidence="2" id="KW-0012">Acyltransferase</keyword>
<dbReference type="Proteomes" id="UP000432089">
    <property type="component" value="Unassembled WGS sequence"/>
</dbReference>
<keyword evidence="1 4" id="KW-0808">Transferase</keyword>
<evidence type="ECO:0000256" key="2">
    <source>
        <dbReference type="ARBA" id="ARBA00023315"/>
    </source>
</evidence>